<keyword evidence="8" id="KW-1185">Reference proteome</keyword>
<reference evidence="7 8" key="1">
    <citation type="journal article" date="2024" name="Nat. Commun.">
        <title>Phylogenomics reveals the evolutionary origins of lichenization in chlorophyte algae.</title>
        <authorList>
            <person name="Puginier C."/>
            <person name="Libourel C."/>
            <person name="Otte J."/>
            <person name="Skaloud P."/>
            <person name="Haon M."/>
            <person name="Grisel S."/>
            <person name="Petersen M."/>
            <person name="Berrin J.G."/>
            <person name="Delaux P.M."/>
            <person name="Dal Grande F."/>
            <person name="Keller J."/>
        </authorList>
    </citation>
    <scope>NUCLEOTIDE SEQUENCE [LARGE SCALE GENOMIC DNA]</scope>
    <source>
        <strain evidence="7 8">SAG 2036</strain>
    </source>
</reference>
<dbReference type="Pfam" id="PF12627">
    <property type="entry name" value="PolyA_pol_RNAbd"/>
    <property type="match status" value="1"/>
</dbReference>
<dbReference type="InterPro" id="IPR032828">
    <property type="entry name" value="PolyA_RNA-bd"/>
</dbReference>
<dbReference type="EMBL" id="JALJOQ010000190">
    <property type="protein sequence ID" value="KAK9790558.1"/>
    <property type="molecule type" value="Genomic_DNA"/>
</dbReference>
<evidence type="ECO:0000259" key="6">
    <source>
        <dbReference type="Pfam" id="PF12627"/>
    </source>
</evidence>
<dbReference type="InterPro" id="IPR052191">
    <property type="entry name" value="tRNA_ntf/polyA_polymerase_I"/>
</dbReference>
<evidence type="ECO:0000256" key="3">
    <source>
        <dbReference type="ARBA" id="ARBA00022741"/>
    </source>
</evidence>
<protein>
    <recommendedName>
        <fullName evidence="9">Poly(A) polymerase</fullName>
    </recommendedName>
</protein>
<sequence>MRSEVVPHSLGVAALQTDAELAQPPTGHLVQESGFVVDDSHHPLRARAVPLLTLKILVKLRSTGHESFIMGQAVRDLMNGRTVTRLDLLTSATPGQVQNLFKRTSQTRGRTGPVVRVSGHEADHAIHSFAQSRDLPHDVQHLMKNYSERASEPAASWSNARKQNTLQHTSDADRLLYDPCSGILYDYSGAVPSGGSAGSAALDDSRHPIRPHDIPLNVLSILVDLRRAGHESYLVGGAVRDLLLGRTPKDHDLLSSASLSEVKKLTKQSFKVGKRHPIVHVRRGPTIHEVSSFETNMEAENVPRDAGALMADKTTGKRTKRCPLWSTARGENAAARDFTINALMYDPFSGLLYDYMGGVADCQQRVLRCIGEPVASFEDDPARMLRAVRHAGRAGLALDAAVIDAIQLMRDNLQDLNAGRFMLEMQGMMGYGGAEGSMQLLWKLGLLPMVFPAHARYLADCYRDRALTLGDPEMGEPLFEALRCLDSYVSPTTSLDPSVWDIHIPARVLEVIREQAHATADRLPPSIPQVVVSSGSGRGRTRVRQKRLPEFMIVARVLQCPSLRWQELTRQRP</sequence>
<dbReference type="PANTHER" id="PTHR43051:SF1">
    <property type="entry name" value="POLYNUCLEOTIDE ADENYLYLTRANSFERASE FAMILY PROTEIN"/>
    <property type="match status" value="1"/>
</dbReference>
<evidence type="ECO:0000259" key="5">
    <source>
        <dbReference type="Pfam" id="PF01743"/>
    </source>
</evidence>
<keyword evidence="2 4" id="KW-0808">Transferase</keyword>
<feature type="domain" description="Poly A polymerase head" evidence="5">
    <location>
        <begin position="233"/>
        <end position="368"/>
    </location>
</feature>
<feature type="domain" description="tRNA nucleotidyltransferase/poly(A) polymerase RNA and SrmB- binding" evidence="6">
    <location>
        <begin position="395"/>
        <end position="457"/>
    </location>
</feature>
<evidence type="ECO:0000256" key="2">
    <source>
        <dbReference type="ARBA" id="ARBA00022679"/>
    </source>
</evidence>
<gene>
    <name evidence="7" type="ORF">WJX73_003709</name>
</gene>
<comment type="caution">
    <text evidence="7">The sequence shown here is derived from an EMBL/GenBank/DDBJ whole genome shotgun (WGS) entry which is preliminary data.</text>
</comment>
<evidence type="ECO:0008006" key="9">
    <source>
        <dbReference type="Google" id="ProtNLM"/>
    </source>
</evidence>
<organism evidence="7 8">
    <name type="scientific">Symbiochloris irregularis</name>
    <dbReference type="NCBI Taxonomy" id="706552"/>
    <lineage>
        <taxon>Eukaryota</taxon>
        <taxon>Viridiplantae</taxon>
        <taxon>Chlorophyta</taxon>
        <taxon>core chlorophytes</taxon>
        <taxon>Trebouxiophyceae</taxon>
        <taxon>Trebouxiales</taxon>
        <taxon>Trebouxiaceae</taxon>
        <taxon>Symbiochloris</taxon>
    </lineage>
</organism>
<dbReference type="GO" id="GO:0000166">
    <property type="term" value="F:nucleotide binding"/>
    <property type="evidence" value="ECO:0007669"/>
    <property type="project" value="UniProtKB-KW"/>
</dbReference>
<dbReference type="GO" id="GO:0016779">
    <property type="term" value="F:nucleotidyltransferase activity"/>
    <property type="evidence" value="ECO:0007669"/>
    <property type="project" value="InterPro"/>
</dbReference>
<evidence type="ECO:0000313" key="7">
    <source>
        <dbReference type="EMBL" id="KAK9790558.1"/>
    </source>
</evidence>
<dbReference type="SUPFAM" id="SSF81301">
    <property type="entry name" value="Nucleotidyltransferase"/>
    <property type="match status" value="2"/>
</dbReference>
<comment type="similarity">
    <text evidence="1 4">Belongs to the tRNA nucleotidyltransferase/poly(A) polymerase family.</text>
</comment>
<dbReference type="SUPFAM" id="SSF81891">
    <property type="entry name" value="Poly A polymerase C-terminal region-like"/>
    <property type="match status" value="1"/>
</dbReference>
<accession>A0AAW1NLI8</accession>
<evidence type="ECO:0000256" key="1">
    <source>
        <dbReference type="ARBA" id="ARBA00007265"/>
    </source>
</evidence>
<dbReference type="GO" id="GO:0001680">
    <property type="term" value="P:tRNA 3'-terminal CCA addition"/>
    <property type="evidence" value="ECO:0007669"/>
    <property type="project" value="UniProtKB-ARBA"/>
</dbReference>
<evidence type="ECO:0000313" key="8">
    <source>
        <dbReference type="Proteomes" id="UP001465755"/>
    </source>
</evidence>
<proteinExistence type="inferred from homology"/>
<evidence type="ECO:0000256" key="4">
    <source>
        <dbReference type="RuleBase" id="RU003953"/>
    </source>
</evidence>
<dbReference type="Gene3D" id="3.30.460.10">
    <property type="entry name" value="Beta Polymerase, domain 2"/>
    <property type="match status" value="2"/>
</dbReference>
<dbReference type="AlphaFoldDB" id="A0AAW1NLI8"/>
<dbReference type="Proteomes" id="UP001465755">
    <property type="component" value="Unassembled WGS sequence"/>
</dbReference>
<dbReference type="GO" id="GO:0003723">
    <property type="term" value="F:RNA binding"/>
    <property type="evidence" value="ECO:0007669"/>
    <property type="project" value="UniProtKB-KW"/>
</dbReference>
<dbReference type="Gene3D" id="1.10.3090.10">
    <property type="entry name" value="cca-adding enzyme, domain 2"/>
    <property type="match status" value="1"/>
</dbReference>
<dbReference type="InterPro" id="IPR002646">
    <property type="entry name" value="PolA_pol_head_dom"/>
</dbReference>
<feature type="domain" description="Poly A polymerase head" evidence="5">
    <location>
        <begin position="68"/>
        <end position="133"/>
    </location>
</feature>
<dbReference type="Pfam" id="PF01743">
    <property type="entry name" value="PolyA_pol"/>
    <property type="match status" value="2"/>
</dbReference>
<dbReference type="CDD" id="cd05398">
    <property type="entry name" value="NT_ClassII-CCAase"/>
    <property type="match status" value="1"/>
</dbReference>
<name>A0AAW1NLI8_9CHLO</name>
<dbReference type="InterPro" id="IPR043519">
    <property type="entry name" value="NT_sf"/>
</dbReference>
<keyword evidence="3" id="KW-0547">Nucleotide-binding</keyword>
<dbReference type="PANTHER" id="PTHR43051">
    <property type="entry name" value="POLYNUCLEOTIDE ADENYLYLTRANSFERASE FAMILY PROTEIN"/>
    <property type="match status" value="1"/>
</dbReference>
<keyword evidence="4" id="KW-0694">RNA-binding</keyword>